<gene>
    <name evidence="21" type="ORF">H6G18_19255</name>
</gene>
<keyword evidence="11" id="KW-0472">Membrane</keyword>
<keyword evidence="9" id="KW-0408">Iron</keyword>
<evidence type="ECO:0000313" key="21">
    <source>
        <dbReference type="EMBL" id="MBD2346267.1"/>
    </source>
</evidence>
<evidence type="ECO:0000256" key="1">
    <source>
        <dbReference type="ARBA" id="ARBA00001962"/>
    </source>
</evidence>
<evidence type="ECO:0000256" key="9">
    <source>
        <dbReference type="ARBA" id="ARBA00023004"/>
    </source>
</evidence>
<dbReference type="CDD" id="cd03469">
    <property type="entry name" value="Rieske_RO_Alpha_N"/>
    <property type="match status" value="1"/>
</dbReference>
<keyword evidence="7" id="KW-1133">Transmembrane helix</keyword>
<keyword evidence="12" id="KW-0443">Lipid metabolism</keyword>
<evidence type="ECO:0000256" key="5">
    <source>
        <dbReference type="ARBA" id="ARBA00022714"/>
    </source>
</evidence>
<keyword evidence="5" id="KW-0001">2Fe-2S</keyword>
<evidence type="ECO:0000313" key="22">
    <source>
        <dbReference type="Proteomes" id="UP000607281"/>
    </source>
</evidence>
<evidence type="ECO:0000259" key="20">
    <source>
        <dbReference type="PROSITE" id="PS51296"/>
    </source>
</evidence>
<evidence type="ECO:0000256" key="19">
    <source>
        <dbReference type="ARBA" id="ARBA00049548"/>
    </source>
</evidence>
<comment type="pathway">
    <text evidence="13">Steroid hormone biosynthesis; dafachronic acid biosynthesis.</text>
</comment>
<comment type="subunit">
    <text evidence="17">Homotrimer. The two-component system 3-ketosteroid-9-alpha-monooxygenase is composed of an oxygenase component KshA and a reductase component KshB.</text>
</comment>
<dbReference type="InterPro" id="IPR045605">
    <property type="entry name" value="KshA-like_C"/>
</dbReference>
<dbReference type="InterPro" id="IPR036922">
    <property type="entry name" value="Rieske_2Fe-2S_sf"/>
</dbReference>
<dbReference type="PROSITE" id="PS51296">
    <property type="entry name" value="RIESKE"/>
    <property type="match status" value="1"/>
</dbReference>
<dbReference type="EC" id="1.14.19.21" evidence="15"/>
<dbReference type="Gene3D" id="2.102.10.10">
    <property type="entry name" value="Rieske [2Fe-2S] iron-sulphur domain"/>
    <property type="match status" value="1"/>
</dbReference>
<keyword evidence="6" id="KW-0479">Metal-binding</keyword>
<keyword evidence="22" id="KW-1185">Reference proteome</keyword>
<comment type="catalytic activity">
    <reaction evidence="19">
        <text>cholesterol + NADPH + O2 + H(+) = 7-dehydrocholesterol + NADP(+) + 2 H2O</text>
        <dbReference type="Rhea" id="RHEA:45024"/>
        <dbReference type="ChEBI" id="CHEBI:15377"/>
        <dbReference type="ChEBI" id="CHEBI:15378"/>
        <dbReference type="ChEBI" id="CHEBI:15379"/>
        <dbReference type="ChEBI" id="CHEBI:16113"/>
        <dbReference type="ChEBI" id="CHEBI:17759"/>
        <dbReference type="ChEBI" id="CHEBI:57783"/>
        <dbReference type="ChEBI" id="CHEBI:58349"/>
        <dbReference type="EC" id="1.14.19.21"/>
    </reaction>
    <physiologicalReaction direction="left-to-right" evidence="19">
        <dbReference type="Rhea" id="RHEA:45025"/>
    </physiologicalReaction>
</comment>
<evidence type="ECO:0000256" key="2">
    <source>
        <dbReference type="ARBA" id="ARBA00004370"/>
    </source>
</evidence>
<dbReference type="InterPro" id="IPR017941">
    <property type="entry name" value="Rieske_2Fe-2S"/>
</dbReference>
<evidence type="ECO:0000256" key="14">
    <source>
        <dbReference type="ARBA" id="ARBA00025729"/>
    </source>
</evidence>
<evidence type="ECO:0000256" key="3">
    <source>
        <dbReference type="ARBA" id="ARBA00004972"/>
    </source>
</evidence>
<sequence length="333" mass="38420">MKQRFPFTSFPNGWFRIAYSHELPLEGVKPLYYFGKNLVLFRTKQGSPHVLDAYCPHLGANLGYGGRVEGETIKCPFHGWCFNKYGKCTDVPYANRSLPNVQIPTWHVREINGLIFLYYHAQGEAPTWELPQIPELTSREWTQLKQGSQCQINSHVQELHEQVVDIAHFPTVHSDHSTKSQGSEIDGSIWKQYLLSQQALKIATLNLQIETKIEIILYGLGYSLQRYCISGIGKLEFILLFLTTPVNEEELEIHMLISIKSFFSKTITSALTPLLIKTLENEVKKDFPIWKNKLYRTHPILCEGDGEIMRYRYWASQFYSELIEISRGSNTIL</sequence>
<comment type="catalytic activity">
    <reaction evidence="18">
        <text>cholesterol + NADH + O2 + H(+) = 7-dehydrocholesterol + NAD(+) + 2 H2O</text>
        <dbReference type="Rhea" id="RHEA:51644"/>
        <dbReference type="ChEBI" id="CHEBI:15377"/>
        <dbReference type="ChEBI" id="CHEBI:15378"/>
        <dbReference type="ChEBI" id="CHEBI:15379"/>
        <dbReference type="ChEBI" id="CHEBI:16113"/>
        <dbReference type="ChEBI" id="CHEBI:17759"/>
        <dbReference type="ChEBI" id="CHEBI:57540"/>
        <dbReference type="ChEBI" id="CHEBI:57945"/>
        <dbReference type="EC" id="1.14.19.21"/>
    </reaction>
    <physiologicalReaction direction="left-to-right" evidence="18">
        <dbReference type="Rhea" id="RHEA:51645"/>
    </physiologicalReaction>
</comment>
<comment type="pathway">
    <text evidence="3">Hormone biosynthesis.</text>
</comment>
<evidence type="ECO:0000256" key="4">
    <source>
        <dbReference type="ARBA" id="ARBA00022692"/>
    </source>
</evidence>
<proteinExistence type="inferred from homology"/>
<evidence type="ECO:0000256" key="12">
    <source>
        <dbReference type="ARBA" id="ARBA00023221"/>
    </source>
</evidence>
<dbReference type="SUPFAM" id="SSF50022">
    <property type="entry name" value="ISP domain"/>
    <property type="match status" value="1"/>
</dbReference>
<evidence type="ECO:0000256" key="8">
    <source>
        <dbReference type="ARBA" id="ARBA00023002"/>
    </source>
</evidence>
<comment type="cofactor">
    <cofactor evidence="1">
        <name>Fe cation</name>
        <dbReference type="ChEBI" id="CHEBI:24875"/>
    </cofactor>
</comment>
<dbReference type="EMBL" id="JACJRF010000040">
    <property type="protein sequence ID" value="MBD2346267.1"/>
    <property type="molecule type" value="Genomic_DNA"/>
</dbReference>
<protein>
    <recommendedName>
        <fullName evidence="15">cholesterol 7-desaturase</fullName>
        <ecNumber evidence="15">1.14.19.21</ecNumber>
    </recommendedName>
    <alternativeName>
        <fullName evidence="16">Rieske-type oxygenase</fullName>
    </alternativeName>
</protein>
<keyword evidence="4" id="KW-0812">Transmembrane</keyword>
<evidence type="ECO:0000256" key="10">
    <source>
        <dbReference type="ARBA" id="ARBA00023014"/>
    </source>
</evidence>
<name>A0ABR8CSV0_9NOST</name>
<evidence type="ECO:0000256" key="16">
    <source>
        <dbReference type="ARBA" id="ARBA00030944"/>
    </source>
</evidence>
<evidence type="ECO:0000256" key="7">
    <source>
        <dbReference type="ARBA" id="ARBA00022989"/>
    </source>
</evidence>
<dbReference type="Pfam" id="PF19298">
    <property type="entry name" value="KshA_C"/>
    <property type="match status" value="1"/>
</dbReference>
<dbReference type="InterPro" id="IPR050584">
    <property type="entry name" value="Cholesterol_7-desaturase"/>
</dbReference>
<comment type="subcellular location">
    <subcellularLocation>
        <location evidence="2">Membrane</location>
    </subcellularLocation>
</comment>
<dbReference type="SUPFAM" id="SSF55961">
    <property type="entry name" value="Bet v1-like"/>
    <property type="match status" value="1"/>
</dbReference>
<keyword evidence="10" id="KW-0411">Iron-sulfur</keyword>
<organism evidence="21 22">
    <name type="scientific">Anabaena subtropica FACHB-260</name>
    <dbReference type="NCBI Taxonomy" id="2692884"/>
    <lineage>
        <taxon>Bacteria</taxon>
        <taxon>Bacillati</taxon>
        <taxon>Cyanobacteriota</taxon>
        <taxon>Cyanophyceae</taxon>
        <taxon>Nostocales</taxon>
        <taxon>Nostocaceae</taxon>
        <taxon>Anabaena</taxon>
    </lineage>
</organism>
<evidence type="ECO:0000256" key="17">
    <source>
        <dbReference type="ARBA" id="ARBA00046982"/>
    </source>
</evidence>
<dbReference type="Proteomes" id="UP000607281">
    <property type="component" value="Unassembled WGS sequence"/>
</dbReference>
<dbReference type="Gene3D" id="3.90.380.10">
    <property type="entry name" value="Naphthalene 1,2-dioxygenase Alpha Subunit, Chain A, domain 1"/>
    <property type="match status" value="1"/>
</dbReference>
<accession>A0ABR8CSV0</accession>
<keyword evidence="12" id="KW-0753">Steroid metabolism</keyword>
<dbReference type="PANTHER" id="PTHR21266">
    <property type="entry name" value="IRON-SULFUR DOMAIN CONTAINING PROTEIN"/>
    <property type="match status" value="1"/>
</dbReference>
<evidence type="ECO:0000256" key="15">
    <source>
        <dbReference type="ARBA" id="ARBA00026095"/>
    </source>
</evidence>
<keyword evidence="8" id="KW-0560">Oxidoreductase</keyword>
<evidence type="ECO:0000256" key="6">
    <source>
        <dbReference type="ARBA" id="ARBA00022723"/>
    </source>
</evidence>
<dbReference type="PANTHER" id="PTHR21266:SF32">
    <property type="entry name" value="CHOLESTEROL 7-DESATURASE NVD"/>
    <property type="match status" value="1"/>
</dbReference>
<comment type="similarity">
    <text evidence="14">Belongs to the cholesterol 7-desaturase family.</text>
</comment>
<dbReference type="Pfam" id="PF00355">
    <property type="entry name" value="Rieske"/>
    <property type="match status" value="1"/>
</dbReference>
<dbReference type="RefSeq" id="WP_190408691.1">
    <property type="nucleotide sequence ID" value="NZ_JACJRF010000040.1"/>
</dbReference>
<evidence type="ECO:0000256" key="18">
    <source>
        <dbReference type="ARBA" id="ARBA00047853"/>
    </source>
</evidence>
<feature type="domain" description="Rieske" evidence="20">
    <location>
        <begin position="14"/>
        <end position="117"/>
    </location>
</feature>
<evidence type="ECO:0000256" key="13">
    <source>
        <dbReference type="ARBA" id="ARBA00025712"/>
    </source>
</evidence>
<evidence type="ECO:0000256" key="11">
    <source>
        <dbReference type="ARBA" id="ARBA00023136"/>
    </source>
</evidence>
<comment type="caution">
    <text evidence="21">The sequence shown here is derived from an EMBL/GenBank/DDBJ whole genome shotgun (WGS) entry which is preliminary data.</text>
</comment>
<reference evidence="21 22" key="1">
    <citation type="journal article" date="2020" name="ISME J.">
        <title>Comparative genomics reveals insights into cyanobacterial evolution and habitat adaptation.</title>
        <authorList>
            <person name="Chen M.Y."/>
            <person name="Teng W.K."/>
            <person name="Zhao L."/>
            <person name="Hu C.X."/>
            <person name="Zhou Y.K."/>
            <person name="Han B.P."/>
            <person name="Song L.R."/>
            <person name="Shu W.S."/>
        </authorList>
    </citation>
    <scope>NUCLEOTIDE SEQUENCE [LARGE SCALE GENOMIC DNA]</scope>
    <source>
        <strain evidence="21 22">FACHB-260</strain>
    </source>
</reference>